<keyword evidence="7 9" id="KW-0106">Calcium</keyword>
<dbReference type="EMBL" id="JBDFQZ010000012">
    <property type="protein sequence ID" value="KAK9674580.1"/>
    <property type="molecule type" value="Genomic_DNA"/>
</dbReference>
<comment type="pathway">
    <text evidence="2 9">Glycan metabolism; pectin degradation; 2-dehydro-3-deoxy-D-gluconate from pectin: step 2/5.</text>
</comment>
<evidence type="ECO:0000313" key="11">
    <source>
        <dbReference type="EMBL" id="KAK9674580.1"/>
    </source>
</evidence>
<feature type="signal peptide" evidence="9">
    <location>
        <begin position="1"/>
        <end position="22"/>
    </location>
</feature>
<dbReference type="PRINTS" id="PR00807">
    <property type="entry name" value="AMBALLERGEN"/>
</dbReference>
<dbReference type="SUPFAM" id="SSF51126">
    <property type="entry name" value="Pectin lyase-like"/>
    <property type="match status" value="1"/>
</dbReference>
<accession>A0AAW1HEY0</accession>
<evidence type="ECO:0000313" key="12">
    <source>
        <dbReference type="Proteomes" id="UP001443914"/>
    </source>
</evidence>
<dbReference type="SMART" id="SM00656">
    <property type="entry name" value="Amb_all"/>
    <property type="match status" value="1"/>
</dbReference>
<evidence type="ECO:0000256" key="7">
    <source>
        <dbReference type="ARBA" id="ARBA00022837"/>
    </source>
</evidence>
<dbReference type="Gene3D" id="2.160.20.10">
    <property type="entry name" value="Single-stranded right-handed beta-helix, Pectin lyase-like"/>
    <property type="match status" value="1"/>
</dbReference>
<sequence>MMHLHSCIVLLMCVCPPFMGAAFSLLLPNQHPHPDAVAHHLHRMVNASLSRRLMLESSSGSSSSSSSRCLTGNPIDDCWHCDPHWASNRQSLADCGIGFGQSALGGKGGQIYVVTDSSDSDAVNPKEGTLRYGVIQEEPLWIIFAADMTIKLKYELIVNSFKTIDGRGASVHITGAGCITLQYVSNIIIHNIHIHNCYPSGNANVRSSPTHVGMRSKSDGDGITIFGASNIWVDHCTLSYCTDGLIDATMGSTAITISNSHFSHHNDVMLLGHSDGYILDAGMQVTLAFNIFGEGLVQRMPRCRRGYIHIVNNDFRKWEMYVIGGSANPTINSQGNRYIAPENPSAKEVTKRVETDDKDWGDWNWRSEGDIMINGAFFVPSGEGLTAQYAKAFSTEPKSVQLIDQITINAGVFGDPSDRVSVGYGGETSTSSSRATSGSGSDADFLGMSFGSSTSSSTSPLLLITCALIFTTLFSLDFFSSLTLLCL</sequence>
<dbReference type="InterPro" id="IPR018082">
    <property type="entry name" value="AmbAllergen"/>
</dbReference>
<protein>
    <recommendedName>
        <fullName evidence="4 9">Pectate lyase</fullName>
        <ecNumber evidence="4 9">4.2.2.2</ecNumber>
    </recommendedName>
</protein>
<keyword evidence="6 9" id="KW-0732">Signal</keyword>
<feature type="domain" description="Pectate lyase" evidence="10">
    <location>
        <begin position="147"/>
        <end position="344"/>
    </location>
</feature>
<evidence type="ECO:0000256" key="1">
    <source>
        <dbReference type="ARBA" id="ARBA00000695"/>
    </source>
</evidence>
<organism evidence="11 12">
    <name type="scientific">Saponaria officinalis</name>
    <name type="common">Common soapwort</name>
    <name type="synonym">Lychnis saponaria</name>
    <dbReference type="NCBI Taxonomy" id="3572"/>
    <lineage>
        <taxon>Eukaryota</taxon>
        <taxon>Viridiplantae</taxon>
        <taxon>Streptophyta</taxon>
        <taxon>Embryophyta</taxon>
        <taxon>Tracheophyta</taxon>
        <taxon>Spermatophyta</taxon>
        <taxon>Magnoliopsida</taxon>
        <taxon>eudicotyledons</taxon>
        <taxon>Gunneridae</taxon>
        <taxon>Pentapetalae</taxon>
        <taxon>Caryophyllales</taxon>
        <taxon>Caryophyllaceae</taxon>
        <taxon>Caryophylleae</taxon>
        <taxon>Saponaria</taxon>
    </lineage>
</organism>
<dbReference type="PANTHER" id="PTHR31683">
    <property type="entry name" value="PECTATE LYASE 18-RELATED"/>
    <property type="match status" value="1"/>
</dbReference>
<dbReference type="FunFam" id="2.160.20.10:FF:000009">
    <property type="entry name" value="Pectate lyase"/>
    <property type="match status" value="1"/>
</dbReference>
<dbReference type="InterPro" id="IPR045032">
    <property type="entry name" value="PEL"/>
</dbReference>
<comment type="cofactor">
    <cofactor evidence="9">
        <name>Ca(2+)</name>
        <dbReference type="ChEBI" id="CHEBI:29108"/>
    </cofactor>
    <text evidence="9">Binds 1 Ca(2+) ion. Required for its activity.</text>
</comment>
<evidence type="ECO:0000256" key="3">
    <source>
        <dbReference type="ARBA" id="ARBA00010980"/>
    </source>
</evidence>
<keyword evidence="5 9" id="KW-0479">Metal-binding</keyword>
<gene>
    <name evidence="11" type="ORF">RND81_12G242100</name>
</gene>
<dbReference type="Proteomes" id="UP001443914">
    <property type="component" value="Unassembled WGS sequence"/>
</dbReference>
<evidence type="ECO:0000256" key="5">
    <source>
        <dbReference type="ARBA" id="ARBA00022723"/>
    </source>
</evidence>
<name>A0AAW1HEY0_SAPOF</name>
<proteinExistence type="inferred from homology"/>
<dbReference type="GO" id="GO:0030570">
    <property type="term" value="F:pectate lyase activity"/>
    <property type="evidence" value="ECO:0007669"/>
    <property type="project" value="UniProtKB-EC"/>
</dbReference>
<keyword evidence="12" id="KW-1185">Reference proteome</keyword>
<dbReference type="Pfam" id="PF00544">
    <property type="entry name" value="Pectate_lyase_4"/>
    <property type="match status" value="1"/>
</dbReference>
<dbReference type="GO" id="GO:0046872">
    <property type="term" value="F:metal ion binding"/>
    <property type="evidence" value="ECO:0007669"/>
    <property type="project" value="UniProtKB-KW"/>
</dbReference>
<evidence type="ECO:0000256" key="6">
    <source>
        <dbReference type="ARBA" id="ARBA00022729"/>
    </source>
</evidence>
<evidence type="ECO:0000256" key="8">
    <source>
        <dbReference type="ARBA" id="ARBA00023239"/>
    </source>
</evidence>
<dbReference type="AlphaFoldDB" id="A0AAW1HEY0"/>
<dbReference type="PANTHER" id="PTHR31683:SF11">
    <property type="entry name" value="PECTATE LYASE"/>
    <property type="match status" value="1"/>
</dbReference>
<evidence type="ECO:0000256" key="2">
    <source>
        <dbReference type="ARBA" id="ARBA00005220"/>
    </source>
</evidence>
<comment type="catalytic activity">
    <reaction evidence="1 9">
        <text>Eliminative cleavage of (1-&gt;4)-alpha-D-galacturonan to give oligosaccharides with 4-deoxy-alpha-D-galact-4-enuronosyl groups at their non-reducing ends.</text>
        <dbReference type="EC" id="4.2.2.2"/>
    </reaction>
</comment>
<dbReference type="InterPro" id="IPR002022">
    <property type="entry name" value="Pec_lyase"/>
</dbReference>
<comment type="similarity">
    <text evidence="3 9">Belongs to the polysaccharide lyase 1 family.</text>
</comment>
<evidence type="ECO:0000256" key="9">
    <source>
        <dbReference type="RuleBase" id="RU361123"/>
    </source>
</evidence>
<dbReference type="InterPro" id="IPR012334">
    <property type="entry name" value="Pectin_lyas_fold"/>
</dbReference>
<evidence type="ECO:0000259" key="10">
    <source>
        <dbReference type="SMART" id="SM00656"/>
    </source>
</evidence>
<comment type="caution">
    <text evidence="11">The sequence shown here is derived from an EMBL/GenBank/DDBJ whole genome shotgun (WGS) entry which is preliminary data.</text>
</comment>
<evidence type="ECO:0000256" key="4">
    <source>
        <dbReference type="ARBA" id="ARBA00012272"/>
    </source>
</evidence>
<reference evidence="11" key="1">
    <citation type="submission" date="2024-03" db="EMBL/GenBank/DDBJ databases">
        <title>WGS assembly of Saponaria officinalis var. Norfolk2.</title>
        <authorList>
            <person name="Jenkins J."/>
            <person name="Shu S."/>
            <person name="Grimwood J."/>
            <person name="Barry K."/>
            <person name="Goodstein D."/>
            <person name="Schmutz J."/>
            <person name="Leebens-Mack J."/>
            <person name="Osbourn A."/>
        </authorList>
    </citation>
    <scope>NUCLEOTIDE SEQUENCE [LARGE SCALE GENOMIC DNA]</scope>
    <source>
        <strain evidence="11">JIC</strain>
    </source>
</reference>
<feature type="chain" id="PRO_5043100157" description="Pectate lyase" evidence="9">
    <location>
        <begin position="23"/>
        <end position="487"/>
    </location>
</feature>
<dbReference type="EC" id="4.2.2.2" evidence="4 9"/>
<keyword evidence="8 9" id="KW-0456">Lyase</keyword>
<dbReference type="InterPro" id="IPR011050">
    <property type="entry name" value="Pectin_lyase_fold/virulence"/>
</dbReference>